<reference evidence="3 4" key="1">
    <citation type="submission" date="2017-08" db="EMBL/GenBank/DDBJ databases">
        <title>Acidophilic green algal genome provides insights into adaptation to an acidic environment.</title>
        <authorList>
            <person name="Hirooka S."/>
            <person name="Hirose Y."/>
            <person name="Kanesaki Y."/>
            <person name="Higuchi S."/>
            <person name="Fujiwara T."/>
            <person name="Onuma R."/>
            <person name="Era A."/>
            <person name="Ohbayashi R."/>
            <person name="Uzuka A."/>
            <person name="Nozaki H."/>
            <person name="Yoshikawa H."/>
            <person name="Miyagishima S.Y."/>
        </authorList>
    </citation>
    <scope>NUCLEOTIDE SEQUENCE [LARGE SCALE GENOMIC DNA]</scope>
    <source>
        <strain evidence="3 4">NIES-2499</strain>
    </source>
</reference>
<dbReference type="InterPro" id="IPR004046">
    <property type="entry name" value="GST_C"/>
</dbReference>
<comment type="caution">
    <text evidence="3">The sequence shown here is derived from an EMBL/GenBank/DDBJ whole genome shotgun (WGS) entry which is preliminary data.</text>
</comment>
<dbReference type="InterPro" id="IPR036282">
    <property type="entry name" value="Glutathione-S-Trfase_C_sf"/>
</dbReference>
<dbReference type="CDD" id="cd03192">
    <property type="entry name" value="GST_C_Sigma_like"/>
    <property type="match status" value="1"/>
</dbReference>
<evidence type="ECO:0000313" key="4">
    <source>
        <dbReference type="Proteomes" id="UP000232323"/>
    </source>
</evidence>
<dbReference type="Proteomes" id="UP000232323">
    <property type="component" value="Unassembled WGS sequence"/>
</dbReference>
<dbReference type="AlphaFoldDB" id="A0A250XL79"/>
<keyword evidence="4" id="KW-1185">Reference proteome</keyword>
<dbReference type="PROSITE" id="PS50404">
    <property type="entry name" value="GST_NTER"/>
    <property type="match status" value="1"/>
</dbReference>
<dbReference type="OrthoDB" id="414243at2759"/>
<dbReference type="Gene3D" id="3.40.30.10">
    <property type="entry name" value="Glutaredoxin"/>
    <property type="match status" value="1"/>
</dbReference>
<evidence type="ECO:0000259" key="1">
    <source>
        <dbReference type="PROSITE" id="PS50404"/>
    </source>
</evidence>
<dbReference type="EMBL" id="BEGY01000108">
    <property type="protein sequence ID" value="GAX83827.1"/>
    <property type="molecule type" value="Genomic_DNA"/>
</dbReference>
<proteinExistence type="predicted"/>
<feature type="domain" description="GST C-terminal" evidence="2">
    <location>
        <begin position="116"/>
        <end position="252"/>
    </location>
</feature>
<evidence type="ECO:0000313" key="3">
    <source>
        <dbReference type="EMBL" id="GAX83827.1"/>
    </source>
</evidence>
<dbReference type="PROSITE" id="PS50405">
    <property type="entry name" value="GST_CTER"/>
    <property type="match status" value="1"/>
</dbReference>
<organism evidence="3 4">
    <name type="scientific">Chlamydomonas eustigma</name>
    <dbReference type="NCBI Taxonomy" id="1157962"/>
    <lineage>
        <taxon>Eukaryota</taxon>
        <taxon>Viridiplantae</taxon>
        <taxon>Chlorophyta</taxon>
        <taxon>core chlorophytes</taxon>
        <taxon>Chlorophyceae</taxon>
        <taxon>CS clade</taxon>
        <taxon>Chlamydomonadales</taxon>
        <taxon>Chlamydomonadaceae</taxon>
        <taxon>Chlamydomonas</taxon>
    </lineage>
</organism>
<dbReference type="InterPro" id="IPR010987">
    <property type="entry name" value="Glutathione-S-Trfase_C-like"/>
</dbReference>
<dbReference type="Gene3D" id="1.20.1050.10">
    <property type="match status" value="1"/>
</dbReference>
<accession>A0A250XL79</accession>
<dbReference type="PANTHER" id="PTHR11571">
    <property type="entry name" value="GLUTATHIONE S-TRANSFERASE"/>
    <property type="match status" value="1"/>
</dbReference>
<gene>
    <name evidence="3" type="ORF">CEUSTIGMA_g11251.t1</name>
</gene>
<dbReference type="STRING" id="1157962.A0A250XL79"/>
<sequence>MQIQIMLGNCGTGEGCFVFEAVVLADYVQIPVLVQRPFVKGRGEYIRLIFEEAGISYEEPGRTGGMEAVASFCWKGGNPHFPARAPPIVQCGDFVLCNTPAIQAYLGKRFGLMPENMEGAAHVESLLNIVTDAVAEGRLAYHPKDYYSSHKGQEEASVSYIKQYVETRLPKYIQYFQDVLAKNPCGGCFLVGDKLSVADLAVFHYMKAAEHHFKEAYESLIINTPLLFMLVQNVSERPKIKAYLSSDRCLPWDTDSMM</sequence>
<dbReference type="InterPro" id="IPR050213">
    <property type="entry name" value="GST_superfamily"/>
</dbReference>
<dbReference type="InterPro" id="IPR004045">
    <property type="entry name" value="Glutathione_S-Trfase_N"/>
</dbReference>
<evidence type="ECO:0008006" key="5">
    <source>
        <dbReference type="Google" id="ProtNLM"/>
    </source>
</evidence>
<feature type="domain" description="GST N-terminal" evidence="1">
    <location>
        <begin position="30"/>
        <end position="114"/>
    </location>
</feature>
<dbReference type="PANTHER" id="PTHR11571:SF263">
    <property type="entry name" value="GLUTATHIONE S-TRANSFERASE"/>
    <property type="match status" value="1"/>
</dbReference>
<dbReference type="SUPFAM" id="SSF47616">
    <property type="entry name" value="GST C-terminal domain-like"/>
    <property type="match status" value="1"/>
</dbReference>
<dbReference type="SUPFAM" id="SSF52833">
    <property type="entry name" value="Thioredoxin-like"/>
    <property type="match status" value="1"/>
</dbReference>
<protein>
    <recommendedName>
        <fullName evidence="5">GST C-terminal domain-containing protein</fullName>
    </recommendedName>
</protein>
<dbReference type="InterPro" id="IPR036249">
    <property type="entry name" value="Thioredoxin-like_sf"/>
</dbReference>
<dbReference type="GO" id="GO:0004364">
    <property type="term" value="F:glutathione transferase activity"/>
    <property type="evidence" value="ECO:0007669"/>
    <property type="project" value="TreeGrafter"/>
</dbReference>
<dbReference type="Pfam" id="PF14497">
    <property type="entry name" value="GST_C_3"/>
    <property type="match status" value="1"/>
</dbReference>
<name>A0A250XL79_9CHLO</name>
<dbReference type="GO" id="GO:0006749">
    <property type="term" value="P:glutathione metabolic process"/>
    <property type="evidence" value="ECO:0007669"/>
    <property type="project" value="TreeGrafter"/>
</dbReference>
<evidence type="ECO:0000259" key="2">
    <source>
        <dbReference type="PROSITE" id="PS50405"/>
    </source>
</evidence>